<dbReference type="Gene3D" id="3.40.50.2000">
    <property type="entry name" value="Glycogen Phosphorylase B"/>
    <property type="match status" value="1"/>
</dbReference>
<evidence type="ECO:0000313" key="1">
    <source>
        <dbReference type="EMBL" id="WXC77365.1"/>
    </source>
</evidence>
<dbReference type="SUPFAM" id="SSF53756">
    <property type="entry name" value="UDP-Glycosyltransferase/glycogen phosphorylase"/>
    <property type="match status" value="1"/>
</dbReference>
<proteinExistence type="predicted"/>
<dbReference type="RefSeq" id="WP_338833453.1">
    <property type="nucleotide sequence ID" value="NZ_CP147711.1"/>
</dbReference>
<sequence>MSEVADIVTWAGYRGGKVVYDFIDSYLALPRGDVKQLLRGAAWFVKGRHKYPVLNFPAALERMCRRADAVVCTTDEQRQRIEGLCSNVHIVLDIHDEILRSVKSNYRAGSPFRVVWEGLPSNIYQLRVIGSALHDVASRYQIELVVVTDPDQAKTIPWFGRVKTLDVVQRIFSNVTFHAWDRATWSDIVTQCDLAIIPINLKQPLFVGKPGNKLALFWRVGMPVLTSATPAYVRMQQAAGLGKFSCADLYDWVTALELMIQNEDERREAGVNGRDYVDRTLGTEALLQMWDQVLLSVGVEP</sequence>
<protein>
    <submittedName>
        <fullName evidence="1">Uncharacterized protein</fullName>
    </submittedName>
</protein>
<accession>A0ABZ2NRD2</accession>
<reference evidence="1" key="2">
    <citation type="submission" date="2024-03" db="EMBL/GenBank/DDBJ databases">
        <authorList>
            <person name="Bromfield E.S.P."/>
            <person name="Cloutier S."/>
        </authorList>
    </citation>
    <scope>NUCLEOTIDE SEQUENCE</scope>
    <source>
        <strain evidence="1">5S5</strain>
    </source>
</reference>
<dbReference type="Proteomes" id="UP001432046">
    <property type="component" value="Chromosome"/>
</dbReference>
<keyword evidence="2" id="KW-1185">Reference proteome</keyword>
<organism evidence="1 2">
    <name type="scientific">Bradyrhizobium septentrionale</name>
    <dbReference type="NCBI Taxonomy" id="1404411"/>
    <lineage>
        <taxon>Bacteria</taxon>
        <taxon>Pseudomonadati</taxon>
        <taxon>Pseudomonadota</taxon>
        <taxon>Alphaproteobacteria</taxon>
        <taxon>Hyphomicrobiales</taxon>
        <taxon>Nitrobacteraceae</taxon>
        <taxon>Bradyrhizobium</taxon>
    </lineage>
</organism>
<gene>
    <name evidence="1" type="ORF">WDK88_28495</name>
</gene>
<dbReference type="EMBL" id="CP147711">
    <property type="protein sequence ID" value="WXC77365.1"/>
    <property type="molecule type" value="Genomic_DNA"/>
</dbReference>
<name>A0ABZ2NRD2_9BRAD</name>
<reference evidence="1" key="1">
    <citation type="journal article" date="2021" name="Int. J. Syst. Evol. Microbiol.">
        <title>Bradyrhizobium septentrionale sp. nov. (sv. septentrionale) and Bradyrhizobium quebecense sp. nov. (sv. septentrionale) associated with legumes native to Canada possess rearranged symbiosis genes and numerous insertion sequences.</title>
        <authorList>
            <person name="Bromfield E.S.P."/>
            <person name="Cloutier S."/>
        </authorList>
    </citation>
    <scope>NUCLEOTIDE SEQUENCE</scope>
    <source>
        <strain evidence="1">5S5</strain>
    </source>
</reference>
<evidence type="ECO:0000313" key="2">
    <source>
        <dbReference type="Proteomes" id="UP001432046"/>
    </source>
</evidence>